<comment type="caution">
    <text evidence="21">The sequence shown here is derived from an EMBL/GenBank/DDBJ whole genome shotgun (WGS) entry which is preliminary data.</text>
</comment>
<evidence type="ECO:0000256" key="17">
    <source>
        <dbReference type="PIRSR" id="PIRSR621190-4"/>
    </source>
</evidence>
<evidence type="ECO:0000256" key="11">
    <source>
        <dbReference type="ARBA" id="ARBA00023049"/>
    </source>
</evidence>
<feature type="region of interest" description="Disordered" evidence="19">
    <location>
        <begin position="265"/>
        <end position="381"/>
    </location>
</feature>
<dbReference type="OrthoDB" id="406838at2759"/>
<comment type="similarity">
    <text evidence="2">Belongs to the peptidase M10A family.</text>
</comment>
<feature type="disulfide bond" evidence="16">
    <location>
        <begin position="384"/>
        <end position="579"/>
    </location>
</feature>
<dbReference type="Pfam" id="PF00045">
    <property type="entry name" value="Hemopexin"/>
    <property type="match status" value="4"/>
</dbReference>
<keyword evidence="10 15" id="KW-0106">Calcium</keyword>
<comment type="subcellular location">
    <subcellularLocation>
        <location evidence="1">Secreted</location>
    </subcellularLocation>
</comment>
<dbReference type="GO" id="GO:0031012">
    <property type="term" value="C:extracellular matrix"/>
    <property type="evidence" value="ECO:0007669"/>
    <property type="project" value="InterPro"/>
</dbReference>
<reference evidence="21" key="1">
    <citation type="submission" date="2020-08" db="EMBL/GenBank/DDBJ databases">
        <title>Genome sequencing and assembly of the red palm weevil Rhynchophorus ferrugineus.</title>
        <authorList>
            <person name="Dias G.B."/>
            <person name="Bergman C.M."/>
            <person name="Manee M."/>
        </authorList>
    </citation>
    <scope>NUCLEOTIDE SEQUENCE</scope>
    <source>
        <strain evidence="21">AA-2017</strain>
        <tissue evidence="21">Whole larva</tissue>
    </source>
</reference>
<dbReference type="InterPro" id="IPR036375">
    <property type="entry name" value="Hemopexin-like_dom_sf"/>
</dbReference>
<evidence type="ECO:0000256" key="2">
    <source>
        <dbReference type="ARBA" id="ARBA00010370"/>
    </source>
</evidence>
<feature type="binding site" evidence="14">
    <location>
        <position position="216"/>
    </location>
    <ligand>
        <name>Zn(2+)</name>
        <dbReference type="ChEBI" id="CHEBI:29105"/>
        <label>2</label>
        <note>catalytic</note>
    </ligand>
</feature>
<dbReference type="Gene3D" id="2.110.10.10">
    <property type="entry name" value="Hemopexin-like domain"/>
    <property type="match status" value="1"/>
</dbReference>
<dbReference type="FunFam" id="3.40.390.10:FF:000007">
    <property type="entry name" value="Collagenase 3"/>
    <property type="match status" value="1"/>
</dbReference>
<keyword evidence="9 14" id="KW-0862">Zinc</keyword>
<dbReference type="CDD" id="cd04278">
    <property type="entry name" value="ZnMc_MMP"/>
    <property type="match status" value="1"/>
</dbReference>
<keyword evidence="8" id="KW-0378">Hydrolase</keyword>
<dbReference type="SUPFAM" id="SSF47090">
    <property type="entry name" value="PGBD-like"/>
    <property type="match status" value="1"/>
</dbReference>
<feature type="binding site" evidence="15">
    <location>
        <position position="159"/>
    </location>
    <ligand>
        <name>Ca(2+)</name>
        <dbReference type="ChEBI" id="CHEBI:29108"/>
        <label>3</label>
    </ligand>
</feature>
<evidence type="ECO:0000256" key="4">
    <source>
        <dbReference type="ARBA" id="ARBA00022670"/>
    </source>
</evidence>
<feature type="binding site" evidence="15">
    <location>
        <position position="487"/>
    </location>
    <ligand>
        <name>Ca(2+)</name>
        <dbReference type="ChEBI" id="CHEBI:29108"/>
        <label>5</label>
    </ligand>
</feature>
<dbReference type="Pfam" id="PF01471">
    <property type="entry name" value="PG_binding_1"/>
    <property type="match status" value="1"/>
</dbReference>
<comment type="cofactor">
    <cofactor evidence="15">
        <name>Zn(2+)</name>
        <dbReference type="ChEBI" id="CHEBI:29105"/>
    </cofactor>
    <text evidence="15">Binds 2 Zn(2+) ions per subunit.</text>
</comment>
<keyword evidence="3" id="KW-0964">Secreted</keyword>
<accession>A0A834M057</accession>
<feature type="binding site" evidence="15">
    <location>
        <position position="389"/>
    </location>
    <ligand>
        <name>Ca(2+)</name>
        <dbReference type="ChEBI" id="CHEBI:29108"/>
        <label>4</label>
    </ligand>
</feature>
<dbReference type="InterPro" id="IPR018487">
    <property type="entry name" value="Hemopexin-like_repeat"/>
</dbReference>
<dbReference type="CDD" id="cd00094">
    <property type="entry name" value="HX"/>
    <property type="match status" value="1"/>
</dbReference>
<dbReference type="InterPro" id="IPR000585">
    <property type="entry name" value="Hemopexin-like_dom"/>
</dbReference>
<dbReference type="EMBL" id="JAACXV010014584">
    <property type="protein sequence ID" value="KAF7265783.1"/>
    <property type="molecule type" value="Genomic_DNA"/>
</dbReference>
<dbReference type="SUPFAM" id="SSF50923">
    <property type="entry name" value="Hemopexin-like domain"/>
    <property type="match status" value="1"/>
</dbReference>
<dbReference type="PROSITE" id="PS00546">
    <property type="entry name" value="CYSTEINE_SWITCH"/>
    <property type="match status" value="1"/>
</dbReference>
<feature type="binding site" evidence="15">
    <location>
        <position position="181"/>
    </location>
    <ligand>
        <name>Zn(2+)</name>
        <dbReference type="ChEBI" id="CHEBI:29105"/>
        <label>1</label>
    </ligand>
</feature>
<dbReference type="GO" id="GO:0030198">
    <property type="term" value="P:extracellular matrix organization"/>
    <property type="evidence" value="ECO:0007669"/>
    <property type="project" value="TreeGrafter"/>
</dbReference>
<dbReference type="GO" id="GO:0030574">
    <property type="term" value="P:collagen catabolic process"/>
    <property type="evidence" value="ECO:0007669"/>
    <property type="project" value="TreeGrafter"/>
</dbReference>
<feature type="binding site" evidence="15">
    <location>
        <position position="158"/>
    </location>
    <ligand>
        <name>Ca(2+)</name>
        <dbReference type="ChEBI" id="CHEBI:29108"/>
        <label>3</label>
    </ligand>
</feature>
<evidence type="ECO:0000259" key="20">
    <source>
        <dbReference type="SMART" id="SM00235"/>
    </source>
</evidence>
<evidence type="ECO:0000256" key="7">
    <source>
        <dbReference type="ARBA" id="ARBA00022737"/>
    </source>
</evidence>
<feature type="binding site" evidence="15">
    <location>
        <position position="153"/>
    </location>
    <ligand>
        <name>Zn(2+)</name>
        <dbReference type="ChEBI" id="CHEBI:29105"/>
        <label>1</label>
    </ligand>
</feature>
<dbReference type="GO" id="GO:0006508">
    <property type="term" value="P:proteolysis"/>
    <property type="evidence" value="ECO:0007669"/>
    <property type="project" value="UniProtKB-KW"/>
</dbReference>
<feature type="binding site" evidence="15">
    <location>
        <position position="166"/>
    </location>
    <ligand>
        <name>Zn(2+)</name>
        <dbReference type="ChEBI" id="CHEBI:29105"/>
        <label>1</label>
    </ligand>
</feature>
<proteinExistence type="inferred from homology"/>
<feature type="binding site" evidence="14">
    <location>
        <position position="210"/>
    </location>
    <ligand>
        <name>Zn(2+)</name>
        <dbReference type="ChEBI" id="CHEBI:29105"/>
        <label>2</label>
        <note>catalytic</note>
    </ligand>
</feature>
<feature type="binding site" evidence="15">
    <location>
        <position position="179"/>
    </location>
    <ligand>
        <name>Ca(2+)</name>
        <dbReference type="ChEBI" id="CHEBI:29108"/>
        <label>2</label>
    </ligand>
</feature>
<feature type="repeat" description="Hemopexin" evidence="18">
    <location>
        <begin position="381"/>
        <end position="430"/>
    </location>
</feature>
<feature type="compositionally biased region" description="Basic residues" evidence="19">
    <location>
        <begin position="303"/>
        <end position="314"/>
    </location>
</feature>
<evidence type="ECO:0000256" key="3">
    <source>
        <dbReference type="ARBA" id="ARBA00022525"/>
    </source>
</evidence>
<feature type="binding site" evidence="15">
    <location>
        <position position="438"/>
    </location>
    <ligand>
        <name>Ca(2+)</name>
        <dbReference type="ChEBI" id="CHEBI:29108"/>
        <label>4</label>
    </ligand>
</feature>
<dbReference type="Proteomes" id="UP000625711">
    <property type="component" value="Unassembled WGS sequence"/>
</dbReference>
<evidence type="ECO:0000256" key="10">
    <source>
        <dbReference type="ARBA" id="ARBA00022837"/>
    </source>
</evidence>
<keyword evidence="11" id="KW-0482">Metalloprotease</keyword>
<feature type="domain" description="Peptidase metallopeptidase" evidence="20">
    <location>
        <begin position="85"/>
        <end position="253"/>
    </location>
</feature>
<dbReference type="PANTHER" id="PTHR10201">
    <property type="entry name" value="MATRIX METALLOPROTEINASE"/>
    <property type="match status" value="1"/>
</dbReference>
<feature type="binding site" evidence="15">
    <location>
        <position position="186"/>
    </location>
    <ligand>
        <name>Ca(2+)</name>
        <dbReference type="ChEBI" id="CHEBI:29108"/>
        <label>3</label>
    </ligand>
</feature>
<keyword evidence="7" id="KW-0677">Repeat</keyword>
<feature type="repeat" description="Hemopexin" evidence="18">
    <location>
        <begin position="481"/>
        <end position="528"/>
    </location>
</feature>
<keyword evidence="5 14" id="KW-0479">Metal-binding</keyword>
<feature type="binding site" evidence="15">
    <location>
        <position position="141"/>
    </location>
    <ligand>
        <name>Ca(2+)</name>
        <dbReference type="ChEBI" id="CHEBI:29108"/>
        <label>2</label>
    </ligand>
</feature>
<feature type="binding site" evidence="15">
    <location>
        <position position="183"/>
    </location>
    <ligand>
        <name>Ca(2+)</name>
        <dbReference type="ChEBI" id="CHEBI:29108"/>
        <label>3</label>
    </ligand>
</feature>
<evidence type="ECO:0000256" key="5">
    <source>
        <dbReference type="ARBA" id="ARBA00022723"/>
    </source>
</evidence>
<dbReference type="InterPro" id="IPR024079">
    <property type="entry name" value="MetalloPept_cat_dom_sf"/>
</dbReference>
<dbReference type="PROSITE" id="PS51642">
    <property type="entry name" value="HEMOPEXIN_2"/>
    <property type="match status" value="3"/>
</dbReference>
<dbReference type="SUPFAM" id="SSF55486">
    <property type="entry name" value="Metalloproteases ('zincins'), catalytic domain"/>
    <property type="match status" value="1"/>
</dbReference>
<feature type="binding site" evidence="15">
    <location>
        <position position="224"/>
    </location>
    <ligand>
        <name>Zn(2+)</name>
        <dbReference type="ChEBI" id="CHEBI:29105"/>
        <label>2</label>
        <note>catalytic</note>
    </ligand>
</feature>
<dbReference type="GO" id="GO:0004222">
    <property type="term" value="F:metalloendopeptidase activity"/>
    <property type="evidence" value="ECO:0007669"/>
    <property type="project" value="InterPro"/>
</dbReference>
<dbReference type="PANTHER" id="PTHR10201:SF308">
    <property type="entry name" value="MATRIX METALLOPROTEINASE 2"/>
    <property type="match status" value="1"/>
</dbReference>
<dbReference type="InterPro" id="IPR036365">
    <property type="entry name" value="PGBD-like_sf"/>
</dbReference>
<evidence type="ECO:0000313" key="22">
    <source>
        <dbReference type="Proteomes" id="UP000625711"/>
    </source>
</evidence>
<keyword evidence="6" id="KW-0732">Signal</keyword>
<evidence type="ECO:0000256" key="15">
    <source>
        <dbReference type="PIRSR" id="PIRSR621190-2"/>
    </source>
</evidence>
<evidence type="ECO:0000256" key="6">
    <source>
        <dbReference type="ARBA" id="ARBA00022729"/>
    </source>
</evidence>
<evidence type="ECO:0000256" key="16">
    <source>
        <dbReference type="PIRSR" id="PIRSR621190-3"/>
    </source>
</evidence>
<dbReference type="FunFam" id="2.110.10.10:FF:000018">
    <property type="entry name" value="Matrix metallopeptidase 25b"/>
    <property type="match status" value="1"/>
</dbReference>
<organism evidence="21 22">
    <name type="scientific">Rhynchophorus ferrugineus</name>
    <name type="common">Red palm weevil</name>
    <name type="synonym">Curculio ferrugineus</name>
    <dbReference type="NCBI Taxonomy" id="354439"/>
    <lineage>
        <taxon>Eukaryota</taxon>
        <taxon>Metazoa</taxon>
        <taxon>Ecdysozoa</taxon>
        <taxon>Arthropoda</taxon>
        <taxon>Hexapoda</taxon>
        <taxon>Insecta</taxon>
        <taxon>Pterygota</taxon>
        <taxon>Neoptera</taxon>
        <taxon>Endopterygota</taxon>
        <taxon>Coleoptera</taxon>
        <taxon>Polyphaga</taxon>
        <taxon>Cucujiformia</taxon>
        <taxon>Curculionidae</taxon>
        <taxon>Dryophthorinae</taxon>
        <taxon>Rhynchophorus</taxon>
    </lineage>
</organism>
<sequence>MFFDESLQKYLTNFGYMPRATDDTVGALRTETFMRESLKQMQEFAGIPATGRLDSATVKLMKTPRCGLPDKILQTSGRRKRFTAKSVKWHRTDLTWSLRTPQEVIPKLDVYEVRWNIMKALQVWSKHSRLNFAEVDSDKADILIYFHRRDHGDNFPFDGPGSILAHAFFPTGQEGSSVDVHFDADENWSLKEKDSTGTNLFNVAAHEIGHSLGLSHSNVTGALMFPWYTEMTGGFEYELPEDDRLGIQWLYGPKQTNPKMERIPFYPKYTRPTTTSTTTTTTTTRPTTRPYRKPVFRTEYPRRTQKPMNPRHKYPFPNNSNPRYDRKYVYAAPPKHHGKDQPVVTKKPVKPPYKPHTSDSKESAETSPGHTPKEYPGKPLPDTCDTSYDAVAVIRRETFIFKDRYFWRIGDKGLIENNYPADLTRLWRGFPSNITHVDAVYERPDGNICFFVDDKYYLFSGVTLIPGYPKSITELGLPDTLRKIDGAMVWGHNGQTYFYSGDMYWRFDENVQKVELDYPRNMAMWKGVGTDIDAVFQWRDGKTYFFKASFWMGCKQDYGIKEKLNCVDDINKSSHIFCCLFCPVPISLYPFYSARNHNKAYCHGDFHTASI</sequence>
<feature type="binding site" evidence="15">
    <location>
        <position position="151"/>
    </location>
    <ligand>
        <name>Zn(2+)</name>
        <dbReference type="ChEBI" id="CHEBI:29105"/>
        <label>1</label>
    </ligand>
</feature>
<keyword evidence="22" id="KW-1185">Reference proteome</keyword>
<keyword evidence="4" id="KW-0645">Protease</keyword>
<dbReference type="InterPro" id="IPR033739">
    <property type="entry name" value="M10A_MMP"/>
</dbReference>
<dbReference type="InterPro" id="IPR001818">
    <property type="entry name" value="Pept_M10_metallopeptidase"/>
</dbReference>
<feature type="binding site" evidence="15">
    <location>
        <position position="533"/>
    </location>
    <ligand>
        <name>Ca(2+)</name>
        <dbReference type="ChEBI" id="CHEBI:29108"/>
        <label>4</label>
    </ligand>
</feature>
<evidence type="ECO:0000256" key="12">
    <source>
        <dbReference type="ARBA" id="ARBA00023145"/>
    </source>
</evidence>
<feature type="compositionally biased region" description="Low complexity" evidence="19">
    <location>
        <begin position="270"/>
        <end position="289"/>
    </location>
</feature>
<keyword evidence="12" id="KW-0865">Zymogen</keyword>
<dbReference type="InterPro" id="IPR021158">
    <property type="entry name" value="Pept_M10A_Zn_BS"/>
</dbReference>
<dbReference type="InterPro" id="IPR006026">
    <property type="entry name" value="Peptidase_Metallo"/>
</dbReference>
<dbReference type="AlphaFoldDB" id="A0A834M057"/>
<evidence type="ECO:0000256" key="19">
    <source>
        <dbReference type="SAM" id="MobiDB-lite"/>
    </source>
</evidence>
<evidence type="ECO:0000256" key="18">
    <source>
        <dbReference type="PROSITE-ProRule" id="PRU01011"/>
    </source>
</evidence>
<evidence type="ECO:0000256" key="14">
    <source>
        <dbReference type="PIRSR" id="PIRSR001191-2"/>
    </source>
</evidence>
<evidence type="ECO:0000256" key="8">
    <source>
        <dbReference type="ARBA" id="ARBA00022801"/>
    </source>
</evidence>
<dbReference type="Pfam" id="PF00413">
    <property type="entry name" value="Peptidase_M10"/>
    <property type="match status" value="1"/>
</dbReference>
<dbReference type="GO" id="GO:0005615">
    <property type="term" value="C:extracellular space"/>
    <property type="evidence" value="ECO:0007669"/>
    <property type="project" value="TreeGrafter"/>
</dbReference>
<keyword evidence="16" id="KW-1015">Disulfide bond</keyword>
<feature type="binding site" description="in inhibited form" evidence="15">
    <location>
        <position position="66"/>
    </location>
    <ligand>
        <name>Zn(2+)</name>
        <dbReference type="ChEBI" id="CHEBI:29105"/>
        <label>2</label>
        <note>catalytic</note>
    </ligand>
</feature>
<dbReference type="SMART" id="SM00235">
    <property type="entry name" value="ZnMc"/>
    <property type="match status" value="1"/>
</dbReference>
<feature type="binding site" evidence="15">
    <location>
        <position position="535"/>
    </location>
    <ligand>
        <name>Ca(2+)</name>
        <dbReference type="ChEBI" id="CHEBI:29108"/>
        <label>5</label>
    </ligand>
</feature>
<dbReference type="PIRSF" id="PIRSF001191">
    <property type="entry name" value="Peptidase_M10A_matrix"/>
    <property type="match status" value="1"/>
</dbReference>
<gene>
    <name evidence="21" type="ORF">GWI33_020860</name>
</gene>
<dbReference type="GO" id="GO:0008270">
    <property type="term" value="F:zinc ion binding"/>
    <property type="evidence" value="ECO:0007669"/>
    <property type="project" value="InterPro"/>
</dbReference>
<feature type="modified residue" description="Phosphotyrosine; by PKDCC" evidence="17">
    <location>
        <position position="468"/>
    </location>
</feature>
<dbReference type="PRINTS" id="PR00138">
    <property type="entry name" value="MATRIXIN"/>
</dbReference>
<comment type="cofactor">
    <cofactor evidence="15">
        <name>Ca(2+)</name>
        <dbReference type="ChEBI" id="CHEBI:29108"/>
    </cofactor>
    <text evidence="15">Can bind about 5 Ca(2+) ions per subunit.</text>
</comment>
<feature type="active site" evidence="13">
    <location>
        <position position="207"/>
    </location>
</feature>
<protein>
    <recommendedName>
        <fullName evidence="20">Peptidase metallopeptidase domain-containing protein</fullName>
    </recommendedName>
</protein>
<evidence type="ECO:0000256" key="1">
    <source>
        <dbReference type="ARBA" id="ARBA00004613"/>
    </source>
</evidence>
<dbReference type="InterPro" id="IPR002477">
    <property type="entry name" value="Peptidoglycan-bd-like"/>
</dbReference>
<evidence type="ECO:0000256" key="13">
    <source>
        <dbReference type="PIRSR" id="PIRSR001191-1"/>
    </source>
</evidence>
<feature type="repeat" description="Hemopexin" evidence="18">
    <location>
        <begin position="434"/>
        <end position="479"/>
    </location>
</feature>
<feature type="binding site" evidence="15">
    <location>
        <position position="186"/>
    </location>
    <ligand>
        <name>Ca(2+)</name>
        <dbReference type="ChEBI" id="CHEBI:29108"/>
        <label>1</label>
    </ligand>
</feature>
<evidence type="ECO:0000256" key="9">
    <source>
        <dbReference type="ARBA" id="ARBA00022833"/>
    </source>
</evidence>
<name>A0A834M057_RHYFE</name>
<feature type="binding site" evidence="14">
    <location>
        <position position="206"/>
    </location>
    <ligand>
        <name>Zn(2+)</name>
        <dbReference type="ChEBI" id="CHEBI:29105"/>
        <label>2</label>
        <note>catalytic</note>
    </ligand>
</feature>
<dbReference type="InterPro" id="IPR021190">
    <property type="entry name" value="Pept_M10A"/>
</dbReference>
<dbReference type="SMART" id="SM00120">
    <property type="entry name" value="HX"/>
    <property type="match status" value="4"/>
</dbReference>
<dbReference type="Gene3D" id="3.40.390.10">
    <property type="entry name" value="Collagenase (Catalytic Domain)"/>
    <property type="match status" value="1"/>
</dbReference>
<evidence type="ECO:0000313" key="21">
    <source>
        <dbReference type="EMBL" id="KAF7265783.1"/>
    </source>
</evidence>